<dbReference type="EMBL" id="CP020918">
    <property type="protein sequence ID" value="AWG21856.1"/>
    <property type="molecule type" value="Genomic_DNA"/>
</dbReference>
<accession>A0A2S1LEA0</accession>
<evidence type="ECO:0000256" key="1">
    <source>
        <dbReference type="SAM" id="SignalP"/>
    </source>
</evidence>
<feature type="signal peptide" evidence="1">
    <location>
        <begin position="1"/>
        <end position="19"/>
    </location>
</feature>
<name>A0A2S1LEA0_9FLAO</name>
<reference evidence="2 3" key="1">
    <citation type="submission" date="2017-04" db="EMBL/GenBank/DDBJ databases">
        <title>Compelte genome sequence of WV33.</title>
        <authorList>
            <person name="Lee P.C."/>
        </authorList>
    </citation>
    <scope>NUCLEOTIDE SEQUENCE [LARGE SCALE GENOMIC DNA]</scope>
    <source>
        <strain evidence="2 3">WV33</strain>
    </source>
</reference>
<evidence type="ECO:0000313" key="3">
    <source>
        <dbReference type="Proteomes" id="UP000244527"/>
    </source>
</evidence>
<gene>
    <name evidence="2" type="ORF">FFWV33_10090</name>
</gene>
<proteinExistence type="predicted"/>
<evidence type="ECO:0000313" key="2">
    <source>
        <dbReference type="EMBL" id="AWG21856.1"/>
    </source>
</evidence>
<dbReference type="KEGG" id="ffa:FFWV33_10090"/>
<sequence>MKQLLFFIFILGISTSGYAQFEGSKTFKVIPPQAIPPKAKAKEAPKKIDDKDPFAVVPTIDPKKAKPITEDPTYSNGIEPEPFSMIVKKPDFDDPGQVLKDRLSQSLEKSLVNRGMKFDPRNLVKIDVNFGDIRTKSKFFVIKCRDFGEIDGDLIKATLNNQTVEQRLLLQNSYKTFTIYFKEGINTFELEALNRGTLGGNTAEFQIYDDTGKLVRSDYWENWDTGVKGSFIIVKE</sequence>
<keyword evidence="1" id="KW-0732">Signal</keyword>
<dbReference type="Proteomes" id="UP000244527">
    <property type="component" value="Chromosome"/>
</dbReference>
<dbReference type="OrthoDB" id="1148517at2"/>
<feature type="chain" id="PRO_5015589580" evidence="1">
    <location>
        <begin position="20"/>
        <end position="236"/>
    </location>
</feature>
<dbReference type="RefSeq" id="WP_108740793.1">
    <property type="nucleotide sequence ID" value="NZ_CP020918.1"/>
</dbReference>
<protein>
    <submittedName>
        <fullName evidence="2">Uncharacterized protein</fullName>
    </submittedName>
</protein>
<keyword evidence="3" id="KW-1185">Reference proteome</keyword>
<organism evidence="2 3">
    <name type="scientific">Flavobacterium faecale</name>
    <dbReference type="NCBI Taxonomy" id="1355330"/>
    <lineage>
        <taxon>Bacteria</taxon>
        <taxon>Pseudomonadati</taxon>
        <taxon>Bacteroidota</taxon>
        <taxon>Flavobacteriia</taxon>
        <taxon>Flavobacteriales</taxon>
        <taxon>Flavobacteriaceae</taxon>
        <taxon>Flavobacterium</taxon>
    </lineage>
</organism>
<dbReference type="AlphaFoldDB" id="A0A2S1LEA0"/>